<dbReference type="PANTHER" id="PTHR42847:SF9">
    <property type="entry name" value="BLL6451 PROTEIN"/>
    <property type="match status" value="1"/>
</dbReference>
<dbReference type="EMBL" id="FAXA01000411">
    <property type="protein sequence ID" value="CUV03418.1"/>
    <property type="molecule type" value="Genomic_DNA"/>
</dbReference>
<organism evidence="6">
    <name type="scientific">hydrothermal vent metagenome</name>
    <dbReference type="NCBI Taxonomy" id="652676"/>
    <lineage>
        <taxon>unclassified sequences</taxon>
        <taxon>metagenomes</taxon>
        <taxon>ecological metagenomes</taxon>
    </lineage>
</organism>
<evidence type="ECO:0000256" key="2">
    <source>
        <dbReference type="ARBA" id="ARBA00022643"/>
    </source>
</evidence>
<sequence>MPDVEIMGMIGVNRERDSSRGVTVSLFGGGINPADEIPAGIDADYIAEFSQAHEASGFDKVLIGYSSATAEGFAVAGYAASQTKTLGYLIAHRPGFVFPTLLARQAATLDQLTEGRIALHIISGGSDLEQRRDGDWSDHDARYRRTDEFMGVLSRVWTETAPFDHEGEFYKFEQNLSEVRTFQKPGVPLYFGGASDVAKDVGAKRADVFALWGEPLEAIKGQIADIRARAAEYGRTVRFSVSVRPILGDTEGEAWERARGILERVKSSVGDTIGLGKPARLQSEGSRRLLDFAAKGDIHDKRLWMPIAATTGAAGNTTALVGTAEQVAESLLAYHQAGASAFIIRGFDPMQDTIDWGKELIPMVRDGAAALAK</sequence>
<dbReference type="Gene3D" id="3.20.20.30">
    <property type="entry name" value="Luciferase-like domain"/>
    <property type="match status" value="1"/>
</dbReference>
<feature type="domain" description="Luciferase-like" evidence="5">
    <location>
        <begin position="39"/>
        <end position="340"/>
    </location>
</feature>
<evidence type="ECO:0000313" key="6">
    <source>
        <dbReference type="EMBL" id="CUV03418.1"/>
    </source>
</evidence>
<evidence type="ECO:0000259" key="5">
    <source>
        <dbReference type="Pfam" id="PF00296"/>
    </source>
</evidence>
<gene>
    <name evidence="6" type="ORF">MGWOODY_Clf2372</name>
</gene>
<dbReference type="InterPro" id="IPR050172">
    <property type="entry name" value="SsuD_RutA_monooxygenase"/>
</dbReference>
<dbReference type="EC" id="1.14.14.5" evidence="6"/>
<proteinExistence type="predicted"/>
<keyword evidence="1" id="KW-0285">Flavoprotein</keyword>
<evidence type="ECO:0000256" key="3">
    <source>
        <dbReference type="ARBA" id="ARBA00023002"/>
    </source>
</evidence>
<evidence type="ECO:0000256" key="4">
    <source>
        <dbReference type="ARBA" id="ARBA00023033"/>
    </source>
</evidence>
<reference evidence="6" key="1">
    <citation type="submission" date="2015-10" db="EMBL/GenBank/DDBJ databases">
        <authorList>
            <person name="Gilbert D.G."/>
        </authorList>
    </citation>
    <scope>NUCLEOTIDE SEQUENCE</scope>
</reference>
<dbReference type="AlphaFoldDB" id="A0A160VBL5"/>
<accession>A0A160VBL5</accession>
<keyword evidence="2" id="KW-0288">FMN</keyword>
<name>A0A160VBL5_9ZZZZ</name>
<dbReference type="SUPFAM" id="SSF51679">
    <property type="entry name" value="Bacterial luciferase-like"/>
    <property type="match status" value="1"/>
</dbReference>
<dbReference type="GO" id="GO:0008726">
    <property type="term" value="F:alkanesulfonate monooxygenase activity"/>
    <property type="evidence" value="ECO:0007669"/>
    <property type="project" value="UniProtKB-EC"/>
</dbReference>
<dbReference type="GO" id="GO:0046306">
    <property type="term" value="P:alkanesulfonate catabolic process"/>
    <property type="evidence" value="ECO:0007669"/>
    <property type="project" value="TreeGrafter"/>
</dbReference>
<dbReference type="CDD" id="cd01094">
    <property type="entry name" value="Alkanesulfonate_monoxygenase"/>
    <property type="match status" value="1"/>
</dbReference>
<keyword evidence="4 6" id="KW-0503">Monooxygenase</keyword>
<dbReference type="PANTHER" id="PTHR42847">
    <property type="entry name" value="ALKANESULFONATE MONOOXYGENASE"/>
    <property type="match status" value="1"/>
</dbReference>
<evidence type="ECO:0000256" key="1">
    <source>
        <dbReference type="ARBA" id="ARBA00022630"/>
    </source>
</evidence>
<keyword evidence="3 6" id="KW-0560">Oxidoreductase</keyword>
<dbReference type="InterPro" id="IPR011251">
    <property type="entry name" value="Luciferase-like_dom"/>
</dbReference>
<dbReference type="Pfam" id="PF00296">
    <property type="entry name" value="Bac_luciferase"/>
    <property type="match status" value="1"/>
</dbReference>
<dbReference type="InterPro" id="IPR036661">
    <property type="entry name" value="Luciferase-like_sf"/>
</dbReference>
<protein>
    <submittedName>
        <fullName evidence="6">Alkanesulfonate monooxygenase</fullName>
        <ecNumber evidence="6">1.14.14.5</ecNumber>
    </submittedName>
</protein>